<proteinExistence type="predicted"/>
<evidence type="ECO:0000256" key="1">
    <source>
        <dbReference type="SAM" id="MobiDB-lite"/>
    </source>
</evidence>
<evidence type="ECO:0000313" key="2">
    <source>
        <dbReference type="EMBL" id="KAK0150161.1"/>
    </source>
</evidence>
<comment type="caution">
    <text evidence="2">The sequence shown here is derived from an EMBL/GenBank/DDBJ whole genome shotgun (WGS) entry which is preliminary data.</text>
</comment>
<protein>
    <submittedName>
        <fullName evidence="2">Uncharacterized protein</fullName>
    </submittedName>
</protein>
<sequence>MMSSRMQYSDPPHTPAASSSSKNELFAFDDEEDTTSSYPVTEVIQYLKSRLLWLTQGTLLFRCMLGKQLYSYKKDEEERHIVE</sequence>
<organism evidence="2 3">
    <name type="scientific">Merluccius polli</name>
    <name type="common">Benguela hake</name>
    <name type="synonym">Merluccius cadenati</name>
    <dbReference type="NCBI Taxonomy" id="89951"/>
    <lineage>
        <taxon>Eukaryota</taxon>
        <taxon>Metazoa</taxon>
        <taxon>Chordata</taxon>
        <taxon>Craniata</taxon>
        <taxon>Vertebrata</taxon>
        <taxon>Euteleostomi</taxon>
        <taxon>Actinopterygii</taxon>
        <taxon>Neopterygii</taxon>
        <taxon>Teleostei</taxon>
        <taxon>Neoteleostei</taxon>
        <taxon>Acanthomorphata</taxon>
        <taxon>Zeiogadaria</taxon>
        <taxon>Gadariae</taxon>
        <taxon>Gadiformes</taxon>
        <taxon>Gadoidei</taxon>
        <taxon>Merlucciidae</taxon>
        <taxon>Merluccius</taxon>
    </lineage>
</organism>
<dbReference type="EMBL" id="JAOPHQ010001579">
    <property type="protein sequence ID" value="KAK0150161.1"/>
    <property type="molecule type" value="Genomic_DNA"/>
</dbReference>
<accession>A0AA47N1Y5</accession>
<reference evidence="2" key="1">
    <citation type="journal article" date="2023" name="Front. Mar. Sci.">
        <title>A new Merluccius polli reference genome to investigate the effects of global change in West African waters.</title>
        <authorList>
            <person name="Mateo J.L."/>
            <person name="Blanco-Fernandez C."/>
            <person name="Garcia-Vazquez E."/>
            <person name="Machado-Schiaffino G."/>
        </authorList>
    </citation>
    <scope>NUCLEOTIDE SEQUENCE</scope>
    <source>
        <strain evidence="2">C29</strain>
        <tissue evidence="2">Fin</tissue>
    </source>
</reference>
<keyword evidence="3" id="KW-1185">Reference proteome</keyword>
<name>A0AA47N1Y5_MERPO</name>
<dbReference type="AlphaFoldDB" id="A0AA47N1Y5"/>
<evidence type="ECO:0000313" key="3">
    <source>
        <dbReference type="Proteomes" id="UP001174136"/>
    </source>
</evidence>
<dbReference type="Proteomes" id="UP001174136">
    <property type="component" value="Unassembled WGS sequence"/>
</dbReference>
<feature type="region of interest" description="Disordered" evidence="1">
    <location>
        <begin position="1"/>
        <end position="35"/>
    </location>
</feature>
<gene>
    <name evidence="2" type="ORF">N1851_009072</name>
</gene>